<dbReference type="Proteomes" id="UP000244912">
    <property type="component" value="Unassembled WGS sequence"/>
</dbReference>
<dbReference type="EMBL" id="ONZF01000008">
    <property type="protein sequence ID" value="SPJ25284.1"/>
    <property type="molecule type" value="Genomic_DNA"/>
</dbReference>
<dbReference type="InterPro" id="IPR008311">
    <property type="entry name" value="UCP028101"/>
</dbReference>
<dbReference type="PIRSF" id="PIRSF028101">
    <property type="entry name" value="UCP028101"/>
    <property type="match status" value="1"/>
</dbReference>
<evidence type="ECO:0000256" key="1">
    <source>
        <dbReference type="SAM" id="SignalP"/>
    </source>
</evidence>
<sequence>MLSRRRFLATTGAAAALPVPTWADAGTPSFLAAAREPSGTYALFGLTVDGQIAFRVGLPDRGHAAAAHPSRPEAVAFARRPGTFAVVLDCATGSVLHELRSPEGRHFYGHGAFIDGGRILATTENAFETGEGRIGLWDAASEYGRIGDIPSGGIGPHEIIRLPDDTLAVANGGIRTHPDHERKKLNLDTMRPNLAYIVDGRVVETVELEDPKLSIRHISGRADSTVAMGLQSQRAPSERVPMLATHRLGDPVARTFGTGLAPAFQGYVGSVAWSGDGARIAVTAPRGAQAALFEGEAFEILRRPDICGVAPSRRGLAFTDGTGGVLTDSGAVKHGVAWDNHLIALTPA</sequence>
<feature type="chain" id="PRO_5015330690" description="Twin-arginine translocation pathway signal" evidence="1">
    <location>
        <begin position="26"/>
        <end position="348"/>
    </location>
</feature>
<accession>A0A2R8BYR2</accession>
<dbReference type="InterPro" id="IPR006311">
    <property type="entry name" value="TAT_signal"/>
</dbReference>
<dbReference type="Pfam" id="PF07433">
    <property type="entry name" value="DUF1513"/>
    <property type="match status" value="1"/>
</dbReference>
<organism evidence="2 3">
    <name type="scientific">Palleronia abyssalis</name>
    <dbReference type="NCBI Taxonomy" id="1501240"/>
    <lineage>
        <taxon>Bacteria</taxon>
        <taxon>Pseudomonadati</taxon>
        <taxon>Pseudomonadota</taxon>
        <taxon>Alphaproteobacteria</taxon>
        <taxon>Rhodobacterales</taxon>
        <taxon>Roseobacteraceae</taxon>
        <taxon>Palleronia</taxon>
    </lineage>
</organism>
<evidence type="ECO:0000313" key="2">
    <source>
        <dbReference type="EMBL" id="SPJ25284.1"/>
    </source>
</evidence>
<dbReference type="PROSITE" id="PS51318">
    <property type="entry name" value="TAT"/>
    <property type="match status" value="1"/>
</dbReference>
<dbReference type="OrthoDB" id="5624218at2"/>
<dbReference type="AlphaFoldDB" id="A0A2R8BYR2"/>
<dbReference type="InterPro" id="IPR011044">
    <property type="entry name" value="Quino_amine_DH_bsu"/>
</dbReference>
<feature type="signal peptide" evidence="1">
    <location>
        <begin position="1"/>
        <end position="25"/>
    </location>
</feature>
<keyword evidence="1" id="KW-0732">Signal</keyword>
<dbReference type="SUPFAM" id="SSF50969">
    <property type="entry name" value="YVTN repeat-like/Quinoprotein amine dehydrogenase"/>
    <property type="match status" value="1"/>
</dbReference>
<protein>
    <recommendedName>
        <fullName evidence="4">Twin-arginine translocation pathway signal</fullName>
    </recommendedName>
</protein>
<proteinExistence type="predicted"/>
<name>A0A2R8BYR2_9RHOB</name>
<reference evidence="2 3" key="1">
    <citation type="submission" date="2018-03" db="EMBL/GenBank/DDBJ databases">
        <authorList>
            <person name="Keele B.F."/>
        </authorList>
    </citation>
    <scope>NUCLEOTIDE SEQUENCE [LARGE SCALE GENOMIC DNA]</scope>
    <source>
        <strain evidence="2 3">CECT 8504</strain>
    </source>
</reference>
<evidence type="ECO:0008006" key="4">
    <source>
        <dbReference type="Google" id="ProtNLM"/>
    </source>
</evidence>
<gene>
    <name evidence="2" type="ORF">PAA8504_03135</name>
</gene>
<dbReference type="RefSeq" id="WP_108895090.1">
    <property type="nucleotide sequence ID" value="NZ_ONZF01000008.1"/>
</dbReference>
<keyword evidence="3" id="KW-1185">Reference proteome</keyword>
<evidence type="ECO:0000313" key="3">
    <source>
        <dbReference type="Proteomes" id="UP000244912"/>
    </source>
</evidence>